<keyword evidence="2" id="KW-1133">Transmembrane helix</keyword>
<keyword evidence="2" id="KW-0472">Membrane</keyword>
<dbReference type="Pfam" id="PF04235">
    <property type="entry name" value="DUF418"/>
    <property type="match status" value="1"/>
</dbReference>
<dbReference type="RefSeq" id="WP_270677444.1">
    <property type="nucleotide sequence ID" value="NZ_JAQFWP010000014.1"/>
</dbReference>
<comment type="caution">
    <text evidence="5">The sequence shown here is derived from an EMBL/GenBank/DDBJ whole genome shotgun (WGS) entry which is preliminary data.</text>
</comment>
<feature type="transmembrane region" description="Helical" evidence="2">
    <location>
        <begin position="80"/>
        <end position="99"/>
    </location>
</feature>
<dbReference type="InterPro" id="IPR012429">
    <property type="entry name" value="HGSNAT_cat"/>
</dbReference>
<feature type="transmembrane region" description="Helical" evidence="2">
    <location>
        <begin position="105"/>
        <end position="131"/>
    </location>
</feature>
<dbReference type="InterPro" id="IPR007349">
    <property type="entry name" value="DUF418"/>
</dbReference>
<keyword evidence="2" id="KW-0812">Transmembrane</keyword>
<feature type="domain" description="DUF418" evidence="3">
    <location>
        <begin position="346"/>
        <end position="442"/>
    </location>
</feature>
<dbReference type="InterPro" id="IPR052529">
    <property type="entry name" value="Bact_Transport_Assoc"/>
</dbReference>
<evidence type="ECO:0000256" key="2">
    <source>
        <dbReference type="SAM" id="Phobius"/>
    </source>
</evidence>
<dbReference type="Proteomes" id="UP001165685">
    <property type="component" value="Unassembled WGS sequence"/>
</dbReference>
<proteinExistence type="predicted"/>
<evidence type="ECO:0000259" key="3">
    <source>
        <dbReference type="Pfam" id="PF04235"/>
    </source>
</evidence>
<feature type="transmembrane region" description="Helical" evidence="2">
    <location>
        <begin position="256"/>
        <end position="274"/>
    </location>
</feature>
<dbReference type="EMBL" id="JAQFWP010000014">
    <property type="protein sequence ID" value="MDA2804845.1"/>
    <property type="molecule type" value="Genomic_DNA"/>
</dbReference>
<name>A0ABT4TKC6_9ACTN</name>
<protein>
    <submittedName>
        <fullName evidence="5">Heparan-alpha-glucosaminide N-acetyltransferase domain-containing protein</fullName>
    </submittedName>
</protein>
<dbReference type="PANTHER" id="PTHR30590:SF2">
    <property type="entry name" value="INNER MEMBRANE PROTEIN"/>
    <property type="match status" value="1"/>
</dbReference>
<evidence type="ECO:0000259" key="4">
    <source>
        <dbReference type="Pfam" id="PF07786"/>
    </source>
</evidence>
<gene>
    <name evidence="5" type="ORF">O4U47_10000</name>
</gene>
<organism evidence="5 6">
    <name type="scientific">Nocardiopsis suaedae</name>
    <dbReference type="NCBI Taxonomy" id="3018444"/>
    <lineage>
        <taxon>Bacteria</taxon>
        <taxon>Bacillati</taxon>
        <taxon>Actinomycetota</taxon>
        <taxon>Actinomycetes</taxon>
        <taxon>Streptosporangiales</taxon>
        <taxon>Nocardiopsidaceae</taxon>
        <taxon>Nocardiopsis</taxon>
    </lineage>
</organism>
<keyword evidence="6" id="KW-1185">Reference proteome</keyword>
<feature type="transmembrane region" description="Helical" evidence="2">
    <location>
        <begin position="201"/>
        <end position="219"/>
    </location>
</feature>
<feature type="transmembrane region" description="Helical" evidence="2">
    <location>
        <begin position="175"/>
        <end position="194"/>
    </location>
</feature>
<feature type="region of interest" description="Disordered" evidence="1">
    <location>
        <begin position="1"/>
        <end position="74"/>
    </location>
</feature>
<evidence type="ECO:0000313" key="6">
    <source>
        <dbReference type="Proteomes" id="UP001165685"/>
    </source>
</evidence>
<evidence type="ECO:0000313" key="5">
    <source>
        <dbReference type="EMBL" id="MDA2804845.1"/>
    </source>
</evidence>
<feature type="transmembrane region" description="Helical" evidence="2">
    <location>
        <begin position="415"/>
        <end position="433"/>
    </location>
</feature>
<evidence type="ECO:0000256" key="1">
    <source>
        <dbReference type="SAM" id="MobiDB-lite"/>
    </source>
</evidence>
<reference evidence="5" key="1">
    <citation type="submission" date="2023-01" db="EMBL/GenBank/DDBJ databases">
        <title>Draft genome sequence of Nocardiopsis sp. LSu2-4 isolated from halophytes.</title>
        <authorList>
            <person name="Duangmal K."/>
            <person name="Chantavorakit T."/>
        </authorList>
    </citation>
    <scope>NUCLEOTIDE SEQUENCE</scope>
    <source>
        <strain evidence="5">LSu2-4</strain>
    </source>
</reference>
<dbReference type="Pfam" id="PF07786">
    <property type="entry name" value="HGSNAT_cat"/>
    <property type="match status" value="1"/>
</dbReference>
<accession>A0ABT4TKC6</accession>
<dbReference type="PANTHER" id="PTHR30590">
    <property type="entry name" value="INNER MEMBRANE PROTEIN"/>
    <property type="match status" value="1"/>
</dbReference>
<feature type="domain" description="Heparan-alpha-glucosaminide N-acetyltransferase catalytic" evidence="4">
    <location>
        <begin position="74"/>
        <end position="286"/>
    </location>
</feature>
<feature type="transmembrane region" description="Helical" evidence="2">
    <location>
        <begin position="151"/>
        <end position="169"/>
    </location>
</feature>
<feature type="transmembrane region" description="Helical" evidence="2">
    <location>
        <begin position="372"/>
        <end position="395"/>
    </location>
</feature>
<feature type="transmembrane region" description="Helical" evidence="2">
    <location>
        <begin position="286"/>
        <end position="304"/>
    </location>
</feature>
<sequence>MKQPHPAQPATNLLSSPPVPDGPPVRAVGVPTGAVRVPAPGRGRGPGPEPPGGPAAADAAPPDEEPPHPPPSGRLAGVDLARYLAIAGMFAIHFGVPFLDPDRPITAIIFTYAWGRSTLLFAFLAGVSLALVSGGPRPHRGRRARTAAARVAVRGAALLVIGWLLHAVITVSGSNLTVIITYYGLYFLLAVPFLRLPARWAATAAAAALAAGPQLLFLLRRSNDTGGAMAAFTDAWNGRDPAHLFFGQGLLELGVYGYYPALACLGAVLAGLAVGRLDLRSRVVRLRLALGGALLAAVAYRVSWHAWYNYGLYGAVGPREEVIGSIPTDDARWLLTSMPHTSTTVEAAGGVGVAMCVLAGCLWAAERLPRLLAPFTAAGAMALTVYAVHALAMAWQAWFPDHFVGLAGAVDEHMAEVFSVASLIGAFLWRWLVGRGPLEAAVSALASAAAPGPRRGAHARPE</sequence>
<feature type="transmembrane region" description="Helical" evidence="2">
    <location>
        <begin position="347"/>
        <end position="365"/>
    </location>
</feature>